<name>A0A2S6ICN2_9ACTN</name>
<feature type="transmembrane region" description="Helical" evidence="1">
    <location>
        <begin position="120"/>
        <end position="137"/>
    </location>
</feature>
<comment type="caution">
    <text evidence="2">The sequence shown here is derived from an EMBL/GenBank/DDBJ whole genome shotgun (WGS) entry which is preliminary data.</text>
</comment>
<gene>
    <name evidence="2" type="ORF">CLV92_11823</name>
</gene>
<evidence type="ECO:0008006" key="4">
    <source>
        <dbReference type="Google" id="ProtNLM"/>
    </source>
</evidence>
<keyword evidence="3" id="KW-1185">Reference proteome</keyword>
<dbReference type="EMBL" id="PTJD01000018">
    <property type="protein sequence ID" value="PPK91982.1"/>
    <property type="molecule type" value="Genomic_DNA"/>
</dbReference>
<proteinExistence type="predicted"/>
<reference evidence="2 3" key="1">
    <citation type="submission" date="2018-02" db="EMBL/GenBank/DDBJ databases">
        <title>Genomic Encyclopedia of Archaeal and Bacterial Type Strains, Phase II (KMG-II): from individual species to whole genera.</title>
        <authorList>
            <person name="Goeker M."/>
        </authorList>
    </citation>
    <scope>NUCLEOTIDE SEQUENCE [LARGE SCALE GENOMIC DNA]</scope>
    <source>
        <strain evidence="2 3">DSM 22857</strain>
    </source>
</reference>
<dbReference type="Proteomes" id="UP000239485">
    <property type="component" value="Unassembled WGS sequence"/>
</dbReference>
<keyword evidence="1" id="KW-0812">Transmembrane</keyword>
<dbReference type="RefSeq" id="WP_104435412.1">
    <property type="nucleotide sequence ID" value="NZ_PTJD01000018.1"/>
</dbReference>
<evidence type="ECO:0000313" key="3">
    <source>
        <dbReference type="Proteomes" id="UP000239485"/>
    </source>
</evidence>
<dbReference type="AlphaFoldDB" id="A0A2S6ICN2"/>
<evidence type="ECO:0000313" key="2">
    <source>
        <dbReference type="EMBL" id="PPK91982.1"/>
    </source>
</evidence>
<accession>A0A2S6ICN2</accession>
<keyword evidence="1" id="KW-1133">Transmembrane helix</keyword>
<evidence type="ECO:0000256" key="1">
    <source>
        <dbReference type="SAM" id="Phobius"/>
    </source>
</evidence>
<keyword evidence="1" id="KW-0472">Membrane</keyword>
<protein>
    <recommendedName>
        <fullName evidence="4">DUF2339 domain-containing protein</fullName>
    </recommendedName>
</protein>
<organism evidence="2 3">
    <name type="scientific">Kineococcus xinjiangensis</name>
    <dbReference type="NCBI Taxonomy" id="512762"/>
    <lineage>
        <taxon>Bacteria</taxon>
        <taxon>Bacillati</taxon>
        <taxon>Actinomycetota</taxon>
        <taxon>Actinomycetes</taxon>
        <taxon>Kineosporiales</taxon>
        <taxon>Kineosporiaceae</taxon>
        <taxon>Kineococcus</taxon>
    </lineage>
</organism>
<sequence length="150" mass="15102">MLLVVRVASTAAALRHVHAGALHSPVVWGPALVIAWYGTAAAAVPACVLLLTRSGAADGFLVGHLVTTLALAALGFSLLAAFLSRSPVAAVRDAGLVTMGAAVVKVLVDASVLDGIERVGAYLGVGLTLLVLGARYGRRLSTSQVPGRAA</sequence>
<feature type="transmembrane region" description="Helical" evidence="1">
    <location>
        <begin position="29"/>
        <end position="52"/>
    </location>
</feature>
<feature type="transmembrane region" description="Helical" evidence="1">
    <location>
        <begin position="59"/>
        <end position="83"/>
    </location>
</feature>